<dbReference type="EMBL" id="FIFN01000003">
    <property type="protein sequence ID" value="CYT94597.1"/>
    <property type="molecule type" value="Genomic_DNA"/>
</dbReference>
<name>A0A0Z8PZ31_STRSU</name>
<gene>
    <name evidence="2" type="ORF">ERS132462_00506</name>
    <name evidence="3" type="ORF">ERS132551_00063</name>
</gene>
<protein>
    <submittedName>
        <fullName evidence="3">Parvulin-like peptidyl-prolyl isomerase</fullName>
    </submittedName>
</protein>
<evidence type="ECO:0000256" key="1">
    <source>
        <dbReference type="SAM" id="Phobius"/>
    </source>
</evidence>
<keyword evidence="1" id="KW-0472">Membrane</keyword>
<accession>A0A0Z8PZ31</accession>
<evidence type="ECO:0000313" key="4">
    <source>
        <dbReference type="Proteomes" id="UP000071962"/>
    </source>
</evidence>
<dbReference type="EMBL" id="FIKT01000001">
    <property type="protein sequence ID" value="CYW54770.1"/>
    <property type="molecule type" value="Genomic_DNA"/>
</dbReference>
<proteinExistence type="predicted"/>
<keyword evidence="3" id="KW-0413">Isomerase</keyword>
<organism evidence="3 4">
    <name type="scientific">Streptococcus suis</name>
    <dbReference type="NCBI Taxonomy" id="1307"/>
    <lineage>
        <taxon>Bacteria</taxon>
        <taxon>Bacillati</taxon>
        <taxon>Bacillota</taxon>
        <taxon>Bacilli</taxon>
        <taxon>Lactobacillales</taxon>
        <taxon>Streptococcaceae</taxon>
        <taxon>Streptococcus</taxon>
    </lineage>
</organism>
<sequence>MLNKVKARFLIGVGGLIAVSFMVMIGYTIGSQTISKQTENQIRAEANKLVSKKKQEERATVLSDELVKEFLTQYFTKVQMGENNTRIKPYMTDSAFSEEEASQNKAINQVYKDYMLDYRFESASIFVNTESNVALAEVNYQVTYVSDLSEQQQRTTQTETKSVMLSYSKVSDKLLVNKLTIWNGKLEDMKEATDGANSSIPTIQGCRTDFADIQNKKECGGNRQWQNHYLRNWAANTKGKGII</sequence>
<dbReference type="RefSeq" id="WP_044666862.1">
    <property type="nucleotide sequence ID" value="NZ_CEDC01000008.1"/>
</dbReference>
<reference evidence="4 5" key="1">
    <citation type="submission" date="2016-02" db="EMBL/GenBank/DDBJ databases">
        <authorList>
            <consortium name="Pathogen Informatics"/>
        </authorList>
    </citation>
    <scope>NUCLEOTIDE SEQUENCE [LARGE SCALE GENOMIC DNA]</scope>
    <source>
        <strain evidence="2 5">LSS100</strain>
        <strain evidence="3 4">SS1062</strain>
    </source>
</reference>
<evidence type="ECO:0000313" key="5">
    <source>
        <dbReference type="Proteomes" id="UP000072003"/>
    </source>
</evidence>
<dbReference type="GO" id="GO:0016853">
    <property type="term" value="F:isomerase activity"/>
    <property type="evidence" value="ECO:0007669"/>
    <property type="project" value="UniProtKB-KW"/>
</dbReference>
<keyword evidence="1" id="KW-0812">Transmembrane</keyword>
<evidence type="ECO:0000313" key="2">
    <source>
        <dbReference type="EMBL" id="CYT94597.1"/>
    </source>
</evidence>
<dbReference type="AlphaFoldDB" id="A0A0Z8PZ31"/>
<feature type="transmembrane region" description="Helical" evidence="1">
    <location>
        <begin position="7"/>
        <end position="29"/>
    </location>
</feature>
<dbReference type="Proteomes" id="UP000072003">
    <property type="component" value="Unassembled WGS sequence"/>
</dbReference>
<dbReference type="Proteomes" id="UP000071962">
    <property type="component" value="Unassembled WGS sequence"/>
</dbReference>
<keyword evidence="1" id="KW-1133">Transmembrane helix</keyword>
<evidence type="ECO:0000313" key="3">
    <source>
        <dbReference type="EMBL" id="CYW54770.1"/>
    </source>
</evidence>